<comment type="similarity">
    <text evidence="1">Belongs to the N(4)/N(6)-methyltransferase family. N(4) subfamily.</text>
</comment>
<name>A0A5D0UJA3_9ACTN</name>
<dbReference type="EC" id="2.1.1.113" evidence="2"/>
<keyword evidence="5" id="KW-0949">S-adenosyl-L-methionine</keyword>
<dbReference type="PROSITE" id="PS00093">
    <property type="entry name" value="N4_MTASE"/>
    <property type="match status" value="1"/>
</dbReference>
<protein>
    <recommendedName>
        <fullName evidence="2">site-specific DNA-methyltransferase (cytosine-N(4)-specific)</fullName>
        <ecNumber evidence="2">2.1.1.113</ecNumber>
    </recommendedName>
</protein>
<evidence type="ECO:0000256" key="5">
    <source>
        <dbReference type="ARBA" id="ARBA00022691"/>
    </source>
</evidence>
<dbReference type="GO" id="GO:0009307">
    <property type="term" value="P:DNA restriction-modification system"/>
    <property type="evidence" value="ECO:0007669"/>
    <property type="project" value="UniProtKB-KW"/>
</dbReference>
<evidence type="ECO:0000313" key="8">
    <source>
        <dbReference type="EMBL" id="TYC17685.1"/>
    </source>
</evidence>
<proteinExistence type="inferred from homology"/>
<evidence type="ECO:0000256" key="3">
    <source>
        <dbReference type="ARBA" id="ARBA00022603"/>
    </source>
</evidence>
<evidence type="ECO:0000256" key="4">
    <source>
        <dbReference type="ARBA" id="ARBA00022679"/>
    </source>
</evidence>
<evidence type="ECO:0000313" key="9">
    <source>
        <dbReference type="Proteomes" id="UP000322634"/>
    </source>
</evidence>
<keyword evidence="4 8" id="KW-0808">Transferase</keyword>
<evidence type="ECO:0000256" key="7">
    <source>
        <dbReference type="ARBA" id="ARBA00049120"/>
    </source>
</evidence>
<dbReference type="OrthoDB" id="9773060at2"/>
<dbReference type="Proteomes" id="UP000322634">
    <property type="component" value="Unassembled WGS sequence"/>
</dbReference>
<dbReference type="GO" id="GO:0015667">
    <property type="term" value="F:site-specific DNA-methyltransferase (cytosine-N4-specific) activity"/>
    <property type="evidence" value="ECO:0007669"/>
    <property type="project" value="UniProtKB-EC"/>
</dbReference>
<dbReference type="Gene3D" id="3.40.50.150">
    <property type="entry name" value="Vaccinia Virus protein VP39"/>
    <property type="match status" value="1"/>
</dbReference>
<dbReference type="GO" id="GO:0003677">
    <property type="term" value="F:DNA binding"/>
    <property type="evidence" value="ECO:0007669"/>
    <property type="project" value="InterPro"/>
</dbReference>
<dbReference type="RefSeq" id="WP_148348826.1">
    <property type="nucleotide sequence ID" value="NZ_JBHSBF010000003.1"/>
</dbReference>
<evidence type="ECO:0000256" key="6">
    <source>
        <dbReference type="ARBA" id="ARBA00022747"/>
    </source>
</evidence>
<evidence type="ECO:0000256" key="2">
    <source>
        <dbReference type="ARBA" id="ARBA00012185"/>
    </source>
</evidence>
<dbReference type="GO" id="GO:0032259">
    <property type="term" value="P:methylation"/>
    <property type="evidence" value="ECO:0007669"/>
    <property type="project" value="UniProtKB-KW"/>
</dbReference>
<keyword evidence="3 8" id="KW-0489">Methyltransferase</keyword>
<organism evidence="8 9">
    <name type="scientific">Actinomadura syzygii</name>
    <dbReference type="NCBI Taxonomy" id="1427538"/>
    <lineage>
        <taxon>Bacteria</taxon>
        <taxon>Bacillati</taxon>
        <taxon>Actinomycetota</taxon>
        <taxon>Actinomycetes</taxon>
        <taxon>Streptosporangiales</taxon>
        <taxon>Thermomonosporaceae</taxon>
        <taxon>Actinomadura</taxon>
    </lineage>
</organism>
<dbReference type="InterPro" id="IPR017985">
    <property type="entry name" value="MeTrfase_CN4_CS"/>
</dbReference>
<sequence length="417" mass="46675">MTEQRELQRRNAHLTHKANMGVGRHGWLRLTPAYSVRLVRDRVQELPPDAVVSDPFSGTGTTTLAAVEHGCTGQSLDVNPFLVWLGNTKVRHYSKEVLAAATEALANIHADFNDLVATADDLWEPRLHKIERWWQASTLKGLKALRHALDLTEIPQEGRDLLDLAFCRTVIGTSNAAFNHQSMSFKKIDESEAPLAADHAPATALYFQKEARDILANAAVDLPGSGTVVLSDSRAMGSPQSLKPCDLLLTSPPYVNRMSYIRELRPYMYWLRFLDQTSDAGELDWKAIGGTWGIATSRLNDWSPDADTLPIDSEMKEVRALIERDGGKNGPLLSTYVAKYFHDMRSHFEVAFKHIKNGGQASYIVGNSTFYGHLVPAEQWYATMMREVGFTDVTVTTIRKRNSNKALYEYDVTGRRP</sequence>
<keyword evidence="9" id="KW-1185">Reference proteome</keyword>
<dbReference type="SUPFAM" id="SSF53335">
    <property type="entry name" value="S-adenosyl-L-methionine-dependent methyltransferases"/>
    <property type="match status" value="1"/>
</dbReference>
<dbReference type="EMBL" id="VSFF01000002">
    <property type="protein sequence ID" value="TYC17685.1"/>
    <property type="molecule type" value="Genomic_DNA"/>
</dbReference>
<evidence type="ECO:0000256" key="1">
    <source>
        <dbReference type="ARBA" id="ARBA00010203"/>
    </source>
</evidence>
<gene>
    <name evidence="8" type="ORF">FXF65_06815</name>
</gene>
<dbReference type="InterPro" id="IPR029063">
    <property type="entry name" value="SAM-dependent_MTases_sf"/>
</dbReference>
<comment type="caution">
    <text evidence="8">The sequence shown here is derived from an EMBL/GenBank/DDBJ whole genome shotgun (WGS) entry which is preliminary data.</text>
</comment>
<reference evidence="8 9" key="1">
    <citation type="submission" date="2019-08" db="EMBL/GenBank/DDBJ databases">
        <title>Actinomadura sp. nov. CYP1-5 isolated from mountain soil.</title>
        <authorList>
            <person name="Songsumanus A."/>
            <person name="Kuncharoen N."/>
            <person name="Kudo T."/>
            <person name="Yuki M."/>
            <person name="Igarashi Y."/>
            <person name="Tanasupawat S."/>
        </authorList>
    </citation>
    <scope>NUCLEOTIDE SEQUENCE [LARGE SCALE GENOMIC DNA]</scope>
    <source>
        <strain evidence="8 9">GKU157</strain>
    </source>
</reference>
<accession>A0A5D0UJA3</accession>
<comment type="catalytic activity">
    <reaction evidence="7">
        <text>a 2'-deoxycytidine in DNA + S-adenosyl-L-methionine = an N(4)-methyl-2'-deoxycytidine in DNA + S-adenosyl-L-homocysteine + H(+)</text>
        <dbReference type="Rhea" id="RHEA:16857"/>
        <dbReference type="Rhea" id="RHEA-COMP:11369"/>
        <dbReference type="Rhea" id="RHEA-COMP:13674"/>
        <dbReference type="ChEBI" id="CHEBI:15378"/>
        <dbReference type="ChEBI" id="CHEBI:57856"/>
        <dbReference type="ChEBI" id="CHEBI:59789"/>
        <dbReference type="ChEBI" id="CHEBI:85452"/>
        <dbReference type="ChEBI" id="CHEBI:137933"/>
        <dbReference type="EC" id="2.1.1.113"/>
    </reaction>
</comment>
<dbReference type="AlphaFoldDB" id="A0A5D0UJA3"/>
<keyword evidence="6" id="KW-0680">Restriction system</keyword>